<gene>
    <name evidence="2" type="ORF">PLXY2_LOCUS16927</name>
</gene>
<evidence type="ECO:0000313" key="3">
    <source>
        <dbReference type="Proteomes" id="UP000653454"/>
    </source>
</evidence>
<keyword evidence="3" id="KW-1185">Reference proteome</keyword>
<dbReference type="EMBL" id="CAJHNJ030000719">
    <property type="protein sequence ID" value="CAG9138675.1"/>
    <property type="molecule type" value="Genomic_DNA"/>
</dbReference>
<comment type="caution">
    <text evidence="2">The sequence shown here is derived from an EMBL/GenBank/DDBJ whole genome shotgun (WGS) entry which is preliminary data.</text>
</comment>
<accession>A0A8S4GC82</accession>
<evidence type="ECO:0000259" key="1">
    <source>
        <dbReference type="Pfam" id="PF25298"/>
    </source>
</evidence>
<sequence length="297" mass="33599">MSSAKCLSPKYGSDSDLVITKDKDAPCREAILTRQKRKRADEDISTLISSELKTFKTEILEMLQTWRLEDEGKHKKWESTLSEIKSTTQDLEKAMNFISTVHDEMCIRLNNIEQKSKVQDEVILALKNEVEHLQRESRKSVLEIRNVPVEPNENKTTLGTAVIALCKTIKSDVSASEIKGIYRIPGKRDAVKPLIVELTTKESKLSILTAAKNYNKSNKSVKLNASHMGLKQTTPIYVSDHLTPLANRLFFLARDLVKSQLFKYCWTTNGKIFVKKNDEASAVLIQSESQITQLKSA</sequence>
<dbReference type="Pfam" id="PF25298">
    <property type="entry name" value="Baculo_FP_2nd"/>
    <property type="match status" value="1"/>
</dbReference>
<name>A0A8S4GC82_PLUXY</name>
<dbReference type="Proteomes" id="UP000653454">
    <property type="component" value="Unassembled WGS sequence"/>
</dbReference>
<dbReference type="InterPro" id="IPR057251">
    <property type="entry name" value="FP_C"/>
</dbReference>
<protein>
    <submittedName>
        <fullName evidence="2">(diamondback moth) hypothetical protein</fullName>
    </submittedName>
</protein>
<evidence type="ECO:0000313" key="2">
    <source>
        <dbReference type="EMBL" id="CAG9138675.1"/>
    </source>
</evidence>
<proteinExistence type="predicted"/>
<dbReference type="AlphaFoldDB" id="A0A8S4GC82"/>
<organism evidence="2 3">
    <name type="scientific">Plutella xylostella</name>
    <name type="common">Diamondback moth</name>
    <name type="synonym">Plutella maculipennis</name>
    <dbReference type="NCBI Taxonomy" id="51655"/>
    <lineage>
        <taxon>Eukaryota</taxon>
        <taxon>Metazoa</taxon>
        <taxon>Ecdysozoa</taxon>
        <taxon>Arthropoda</taxon>
        <taxon>Hexapoda</taxon>
        <taxon>Insecta</taxon>
        <taxon>Pterygota</taxon>
        <taxon>Neoptera</taxon>
        <taxon>Endopterygota</taxon>
        <taxon>Lepidoptera</taxon>
        <taxon>Glossata</taxon>
        <taxon>Ditrysia</taxon>
        <taxon>Yponomeutoidea</taxon>
        <taxon>Plutellidae</taxon>
        <taxon>Plutella</taxon>
    </lineage>
</organism>
<reference evidence="2" key="1">
    <citation type="submission" date="2020-11" db="EMBL/GenBank/DDBJ databases">
        <authorList>
            <person name="Whiteford S."/>
        </authorList>
    </citation>
    <scope>NUCLEOTIDE SEQUENCE</scope>
</reference>
<feature type="domain" description="FP protein C-terminal" evidence="1">
    <location>
        <begin position="246"/>
        <end position="295"/>
    </location>
</feature>